<dbReference type="Proteomes" id="UP000314294">
    <property type="component" value="Unassembled WGS sequence"/>
</dbReference>
<sequence length="156" mass="17451">MSLGLQCYDSINHFLLGSAASVLRGWEVSFLFRGQLPGQRSASWSEVSFLLRGQLPIHVSFLLRGQLPVHVSFLLRGQLPAQRSASWSEVSFLLRGQLPAQRSAHNPHPKKKEEKSGAIAPLLCPSKVSLRGFIDEEEEEVEEEEEEKGSRESRKA</sequence>
<evidence type="ECO:0000313" key="3">
    <source>
        <dbReference type="Proteomes" id="UP000314294"/>
    </source>
</evidence>
<gene>
    <name evidence="2" type="ORF">EYF80_047609</name>
</gene>
<evidence type="ECO:0000313" key="2">
    <source>
        <dbReference type="EMBL" id="TNN42213.1"/>
    </source>
</evidence>
<keyword evidence="3" id="KW-1185">Reference proteome</keyword>
<evidence type="ECO:0000256" key="1">
    <source>
        <dbReference type="SAM" id="MobiDB-lite"/>
    </source>
</evidence>
<dbReference type="EMBL" id="SRLO01001052">
    <property type="protein sequence ID" value="TNN42213.1"/>
    <property type="molecule type" value="Genomic_DNA"/>
</dbReference>
<protein>
    <submittedName>
        <fullName evidence="2">Uncharacterized protein</fullName>
    </submittedName>
</protein>
<feature type="region of interest" description="Disordered" evidence="1">
    <location>
        <begin position="100"/>
        <end position="156"/>
    </location>
</feature>
<organism evidence="2 3">
    <name type="scientific">Liparis tanakae</name>
    <name type="common">Tanaka's snailfish</name>
    <dbReference type="NCBI Taxonomy" id="230148"/>
    <lineage>
        <taxon>Eukaryota</taxon>
        <taxon>Metazoa</taxon>
        <taxon>Chordata</taxon>
        <taxon>Craniata</taxon>
        <taxon>Vertebrata</taxon>
        <taxon>Euteleostomi</taxon>
        <taxon>Actinopterygii</taxon>
        <taxon>Neopterygii</taxon>
        <taxon>Teleostei</taxon>
        <taxon>Neoteleostei</taxon>
        <taxon>Acanthomorphata</taxon>
        <taxon>Eupercaria</taxon>
        <taxon>Perciformes</taxon>
        <taxon>Cottioidei</taxon>
        <taxon>Cottales</taxon>
        <taxon>Liparidae</taxon>
        <taxon>Liparis</taxon>
    </lineage>
</organism>
<accession>A0A4Z2FN64</accession>
<dbReference type="AlphaFoldDB" id="A0A4Z2FN64"/>
<reference evidence="2 3" key="1">
    <citation type="submission" date="2019-03" db="EMBL/GenBank/DDBJ databases">
        <title>First draft genome of Liparis tanakae, snailfish: a comprehensive survey of snailfish specific genes.</title>
        <authorList>
            <person name="Kim W."/>
            <person name="Song I."/>
            <person name="Jeong J.-H."/>
            <person name="Kim D."/>
            <person name="Kim S."/>
            <person name="Ryu S."/>
            <person name="Song J.Y."/>
            <person name="Lee S.K."/>
        </authorList>
    </citation>
    <scope>NUCLEOTIDE SEQUENCE [LARGE SCALE GENOMIC DNA]</scope>
    <source>
        <tissue evidence="2">Muscle</tissue>
    </source>
</reference>
<feature type="compositionally biased region" description="Acidic residues" evidence="1">
    <location>
        <begin position="135"/>
        <end position="147"/>
    </location>
</feature>
<proteinExistence type="predicted"/>
<name>A0A4Z2FN64_9TELE</name>
<comment type="caution">
    <text evidence="2">The sequence shown here is derived from an EMBL/GenBank/DDBJ whole genome shotgun (WGS) entry which is preliminary data.</text>
</comment>